<dbReference type="InterPro" id="IPR028564">
    <property type="entry name" value="MT_TRM10-typ"/>
</dbReference>
<dbReference type="InterPro" id="IPR040057">
    <property type="entry name" value="Spe-39"/>
</dbReference>
<reference evidence="11" key="1">
    <citation type="submission" date="2013-05" db="EMBL/GenBank/DDBJ databases">
        <authorList>
            <person name="Yim A.K.Y."/>
            <person name="Chan T.F."/>
            <person name="Ji K.M."/>
            <person name="Liu X.Y."/>
            <person name="Zhou J.W."/>
            <person name="Li R.Q."/>
            <person name="Yang K.Y."/>
            <person name="Li J."/>
            <person name="Li M."/>
            <person name="Law P.T.W."/>
            <person name="Wu Y.L."/>
            <person name="Cai Z.L."/>
            <person name="Qin H."/>
            <person name="Bao Y."/>
            <person name="Leung R.K.K."/>
            <person name="Ng P.K.S."/>
            <person name="Zou J."/>
            <person name="Zhong X.J."/>
            <person name="Ran P.X."/>
            <person name="Zhong N.S."/>
            <person name="Liu Z.G."/>
            <person name="Tsui S.K.W."/>
        </authorList>
    </citation>
    <scope>NUCLEOTIDE SEQUENCE</scope>
    <source>
        <strain evidence="11">Derf</strain>
        <tissue evidence="11">Whole organism</tissue>
    </source>
</reference>
<dbReference type="PANTHER" id="PTHR13364:SF6">
    <property type="entry name" value="SPERMATOGENESIS-DEFECTIVE PROTEIN 39 HOMOLOG"/>
    <property type="match status" value="1"/>
</dbReference>
<dbReference type="GO" id="GO:0008168">
    <property type="term" value="F:methyltransferase activity"/>
    <property type="evidence" value="ECO:0007669"/>
    <property type="project" value="UniProtKB-KW"/>
</dbReference>
<keyword evidence="4" id="KW-0489">Methyltransferase</keyword>
<keyword evidence="12" id="KW-1185">Reference proteome</keyword>
<dbReference type="GO" id="GO:0032259">
    <property type="term" value="P:methylation"/>
    <property type="evidence" value="ECO:0007669"/>
    <property type="project" value="UniProtKB-KW"/>
</dbReference>
<dbReference type="GO" id="GO:0005739">
    <property type="term" value="C:mitochondrion"/>
    <property type="evidence" value="ECO:0007669"/>
    <property type="project" value="InterPro"/>
</dbReference>
<evidence type="ECO:0000256" key="2">
    <source>
        <dbReference type="ARBA" id="ARBA00004541"/>
    </source>
</evidence>
<reference evidence="11" key="2">
    <citation type="journal article" date="2022" name="Res Sq">
        <title>Comparative Genomics Reveals Insights into the Divergent Evolution of Astigmatic Mites and Household Pest Adaptations.</title>
        <authorList>
            <person name="Xiong Q."/>
            <person name="Wan A.T.-Y."/>
            <person name="Liu X.-Y."/>
            <person name="Fung C.S.-H."/>
            <person name="Xiao X."/>
            <person name="Malainual N."/>
            <person name="Hou J."/>
            <person name="Wang L."/>
            <person name="Wang M."/>
            <person name="Yang K."/>
            <person name="Cui Y."/>
            <person name="Leung E."/>
            <person name="Nong W."/>
            <person name="Shin S.-K."/>
            <person name="Au S."/>
            <person name="Jeong K.Y."/>
            <person name="Chew F.T."/>
            <person name="Hui J."/>
            <person name="Leung T.F."/>
            <person name="Tungtrongchitr A."/>
            <person name="Zhong N."/>
            <person name="Liu Z."/>
            <person name="Tsui S."/>
        </authorList>
    </citation>
    <scope>NUCLEOTIDE SEQUENCE</scope>
    <source>
        <strain evidence="11">Derf</strain>
        <tissue evidence="11">Whole organism</tissue>
    </source>
</reference>
<evidence type="ECO:0000256" key="9">
    <source>
        <dbReference type="SAM" id="MobiDB-lite"/>
    </source>
</evidence>
<keyword evidence="7" id="KW-0967">Endosome</keyword>
<dbReference type="GO" id="GO:0005769">
    <property type="term" value="C:early endosome"/>
    <property type="evidence" value="ECO:0007669"/>
    <property type="project" value="UniProtKB-SubCell"/>
</dbReference>
<dbReference type="Proteomes" id="UP000790347">
    <property type="component" value="Unassembled WGS sequence"/>
</dbReference>
<dbReference type="AlphaFoldDB" id="A0A922LDP0"/>
<feature type="compositionally biased region" description="Basic and acidic residues" evidence="9">
    <location>
        <begin position="1"/>
        <end position="11"/>
    </location>
</feature>
<proteinExistence type="predicted"/>
<evidence type="ECO:0000259" key="10">
    <source>
        <dbReference type="PROSITE" id="PS51675"/>
    </source>
</evidence>
<dbReference type="GO" id="GO:0007034">
    <property type="term" value="P:vacuolar transport"/>
    <property type="evidence" value="ECO:0007669"/>
    <property type="project" value="TreeGrafter"/>
</dbReference>
<feature type="domain" description="SAM-dependent MTase TRM10-type" evidence="10">
    <location>
        <begin position="726"/>
        <end position="923"/>
    </location>
</feature>
<accession>A0A922LDP0</accession>
<evidence type="ECO:0000256" key="3">
    <source>
        <dbReference type="ARBA" id="ARBA00004603"/>
    </source>
</evidence>
<evidence type="ECO:0000256" key="4">
    <source>
        <dbReference type="ARBA" id="ARBA00022603"/>
    </source>
</evidence>
<dbReference type="EMBL" id="ASGP02000001">
    <property type="protein sequence ID" value="KAH9529945.1"/>
    <property type="molecule type" value="Genomic_DNA"/>
</dbReference>
<sequence>MEQTNDVDHHQQQSLNIVQQQRKQGAANFFDYEDEEENSIFLPTKTTEDFSSSSLQKNVNKSITSSSVENDCSQNDGKFIIEFIDDDIDQRIAKLIESNLVSTTSTTTTTTTTKSLMNMTKLSTRQAVDRILAGDLDHVNLSLFRGREQKLELLDYAILNGDKYTITLVIQFLEQTLKPSIILYELIRRPIAADHYLIYLRSTERLDEQMNMLNMMGRYEDAAFATYSRVATKSTNTDAQQQQIRALERALLNFTTGGSELTQYHSLIKEHITLLEHQLPIESDDRRRCDEVLRIVQQPQQLQQQSNNVESNVEDNQLFVIHQPRPCLIGLSLMETLHYCHLYHHHLPDNNFASPFHLKKTFQISDRQFLWIALQSLAKTMRWQEIDNLFEYKSWLGSRKIRRNIIPITDIVQVLYKNSAPQEMLEKYLDLVDDIENRLQLAKEFHMNKYAADILIKLRDRKRLTELRSLISTKFEMDHVQRYIDNALIASTIKWLNEKKMLFRQCYRFVVNNRNNNNNNKILKLSSRFVNVIAPDLDNERLLRRTETRENFDQLYPLLKLPFKLCHQPEYSREFIHERLIQYPQGFDPIDLDQYAELWLREQDVDQRETLRKNIEMILLYYNDVLRYSLFAPSSIPFEDMERMLSRYDGHSSRLRYVNFIFIREFDTWRRDKEAEKKSQLKQLAEQEDYFEDVGCFDMKTNQLQYGYWRNSLFTRYFQYARHRQTLGPLRRAQLYGQPLIIDCGLEQLMAHYEILSCVRQISKIYHLNRYSKDPFRLMFTEMDPNQNRTYESLCKNMKDFIDRPEFHLNIHRESYQQLLPNERFIYLSPDAHKLMDEYDPHAVYIIGALVSKTKKSTLTWDKAREQEIECLRLPIHQYVRLKPMVKRILSFRGTFEILLHLKHGATWEQALRRSIQPHKLIDGGE</sequence>
<dbReference type="GO" id="GO:0005770">
    <property type="term" value="C:late endosome"/>
    <property type="evidence" value="ECO:0007669"/>
    <property type="project" value="UniProtKB-SubCell"/>
</dbReference>
<evidence type="ECO:0000256" key="1">
    <source>
        <dbReference type="ARBA" id="ARBA00004412"/>
    </source>
</evidence>
<dbReference type="InterPro" id="IPR025812">
    <property type="entry name" value="Trm10_C_MTase_dom"/>
</dbReference>
<dbReference type="GO" id="GO:0006886">
    <property type="term" value="P:intracellular protein transport"/>
    <property type="evidence" value="ECO:0007669"/>
    <property type="project" value="TreeGrafter"/>
</dbReference>
<dbReference type="Gene3D" id="3.40.1280.30">
    <property type="match status" value="1"/>
</dbReference>
<organism evidence="11 12">
    <name type="scientific">Dermatophagoides farinae</name>
    <name type="common">American house dust mite</name>
    <dbReference type="NCBI Taxonomy" id="6954"/>
    <lineage>
        <taxon>Eukaryota</taxon>
        <taxon>Metazoa</taxon>
        <taxon>Ecdysozoa</taxon>
        <taxon>Arthropoda</taxon>
        <taxon>Chelicerata</taxon>
        <taxon>Arachnida</taxon>
        <taxon>Acari</taxon>
        <taxon>Acariformes</taxon>
        <taxon>Sarcoptiformes</taxon>
        <taxon>Astigmata</taxon>
        <taxon>Psoroptidia</taxon>
        <taxon>Analgoidea</taxon>
        <taxon>Pyroglyphidae</taxon>
        <taxon>Dermatophagoidinae</taxon>
        <taxon>Dermatophagoides</taxon>
    </lineage>
</organism>
<keyword evidence="5" id="KW-0808">Transferase</keyword>
<keyword evidence="6" id="KW-0949">S-adenosyl-L-methionine</keyword>
<keyword evidence="8" id="KW-0968">Cytoplasmic vesicle</keyword>
<comment type="caution">
    <text evidence="11">The sequence shown here is derived from an EMBL/GenBank/DDBJ whole genome shotgun (WGS) entry which is preliminary data.</text>
</comment>
<evidence type="ECO:0000256" key="5">
    <source>
        <dbReference type="ARBA" id="ARBA00022679"/>
    </source>
</evidence>
<dbReference type="PROSITE" id="PS51675">
    <property type="entry name" value="SAM_MT_TRM10"/>
    <property type="match status" value="1"/>
</dbReference>
<evidence type="ECO:0000313" key="12">
    <source>
        <dbReference type="Proteomes" id="UP000790347"/>
    </source>
</evidence>
<dbReference type="PANTHER" id="PTHR13364">
    <property type="entry name" value="DEFECTIVE SPERMATOGENESIS PROTEIN 39"/>
    <property type="match status" value="1"/>
</dbReference>
<evidence type="ECO:0000256" key="7">
    <source>
        <dbReference type="ARBA" id="ARBA00022753"/>
    </source>
</evidence>
<dbReference type="GO" id="GO:0008033">
    <property type="term" value="P:tRNA processing"/>
    <property type="evidence" value="ECO:0007669"/>
    <property type="project" value="InterPro"/>
</dbReference>
<evidence type="ECO:0000313" key="11">
    <source>
        <dbReference type="EMBL" id="KAH9529945.1"/>
    </source>
</evidence>
<dbReference type="CDD" id="cd18102">
    <property type="entry name" value="Trm10_MRRP1"/>
    <property type="match status" value="1"/>
</dbReference>
<evidence type="ECO:0000256" key="6">
    <source>
        <dbReference type="ARBA" id="ARBA00022691"/>
    </source>
</evidence>
<protein>
    <submittedName>
        <fullName evidence="11">Spermatogenesis-defective protein 39</fullName>
    </submittedName>
</protein>
<gene>
    <name evidence="11" type="primary">VIPAS39</name>
    <name evidence="11" type="ORF">DERF_003796</name>
</gene>
<dbReference type="InterPro" id="IPR038132">
    <property type="entry name" value="Vps16_C_sf"/>
</dbReference>
<dbReference type="InterPro" id="IPR038459">
    <property type="entry name" value="MT_TRM10-typ_sf"/>
</dbReference>
<name>A0A922LDP0_DERFA</name>
<dbReference type="Gene3D" id="1.10.150.780">
    <property type="entry name" value="Vps16, C-terminal region"/>
    <property type="match status" value="1"/>
</dbReference>
<comment type="subcellular location">
    <subcellularLocation>
        <location evidence="2">Cytoplasmic vesicle</location>
    </subcellularLocation>
    <subcellularLocation>
        <location evidence="1">Early endosome</location>
    </subcellularLocation>
    <subcellularLocation>
        <location evidence="3">Late endosome</location>
    </subcellularLocation>
</comment>
<feature type="region of interest" description="Disordered" evidence="9">
    <location>
        <begin position="1"/>
        <end position="20"/>
    </location>
</feature>
<evidence type="ECO:0000256" key="8">
    <source>
        <dbReference type="ARBA" id="ARBA00023329"/>
    </source>
</evidence>